<evidence type="ECO:0000256" key="1">
    <source>
        <dbReference type="ARBA" id="ARBA00023125"/>
    </source>
</evidence>
<dbReference type="SUPFAM" id="SSF56349">
    <property type="entry name" value="DNA breaking-rejoining enzymes"/>
    <property type="match status" value="1"/>
</dbReference>
<name>X1W0L9_9ZZZZ</name>
<dbReference type="GO" id="GO:0003677">
    <property type="term" value="F:DNA binding"/>
    <property type="evidence" value="ECO:0007669"/>
    <property type="project" value="UniProtKB-KW"/>
</dbReference>
<dbReference type="EMBL" id="BARW01035443">
    <property type="protein sequence ID" value="GAJ20435.1"/>
    <property type="molecule type" value="Genomic_DNA"/>
</dbReference>
<evidence type="ECO:0000259" key="3">
    <source>
        <dbReference type="PROSITE" id="PS51900"/>
    </source>
</evidence>
<feature type="region of interest" description="Disordered" evidence="2">
    <location>
        <begin position="170"/>
        <end position="195"/>
    </location>
</feature>
<dbReference type="InterPro" id="IPR044068">
    <property type="entry name" value="CB"/>
</dbReference>
<reference evidence="4" key="1">
    <citation type="journal article" date="2014" name="Front. Microbiol.">
        <title>High frequency of phylogenetically diverse reductive dehalogenase-homologous genes in deep subseafloor sedimentary metagenomes.</title>
        <authorList>
            <person name="Kawai M."/>
            <person name="Futagami T."/>
            <person name="Toyoda A."/>
            <person name="Takaki Y."/>
            <person name="Nishi S."/>
            <person name="Hori S."/>
            <person name="Arai W."/>
            <person name="Tsubouchi T."/>
            <person name="Morono Y."/>
            <person name="Uchiyama I."/>
            <person name="Ito T."/>
            <person name="Fujiyama A."/>
            <person name="Inagaki F."/>
            <person name="Takami H."/>
        </authorList>
    </citation>
    <scope>NUCLEOTIDE SEQUENCE</scope>
    <source>
        <strain evidence="4">Expedition CK06-06</strain>
    </source>
</reference>
<dbReference type="PROSITE" id="PS51900">
    <property type="entry name" value="CB"/>
    <property type="match status" value="1"/>
</dbReference>
<feature type="compositionally biased region" description="Basic and acidic residues" evidence="2">
    <location>
        <begin position="179"/>
        <end position="195"/>
    </location>
</feature>
<comment type="caution">
    <text evidence="4">The sequence shown here is derived from an EMBL/GenBank/DDBJ whole genome shotgun (WGS) entry which is preliminary data.</text>
</comment>
<accession>X1W0L9</accession>
<organism evidence="4">
    <name type="scientific">marine sediment metagenome</name>
    <dbReference type="NCBI Taxonomy" id="412755"/>
    <lineage>
        <taxon>unclassified sequences</taxon>
        <taxon>metagenomes</taxon>
        <taxon>ecological metagenomes</taxon>
    </lineage>
</organism>
<sequence>MASIFRQAYTTKDKNGKRVHKKSKFWYVDYKTGDGTRKRVKGFKDKAATIQLAAELEKKAELARAGIVDRYAEDRKKPLKQHLEDFYQSLLAKGDTIGHAKQTKYRIEQIINGCKFAMWTDISASKVQRYLADLRNNENGLSAQTSNYYLQSIKQFCRWMVQDGRASESPVVHLSKTNARTDRRHDRRALEPEEV</sequence>
<gene>
    <name evidence="4" type="ORF">S12H4_55283</name>
</gene>
<proteinExistence type="predicted"/>
<dbReference type="InterPro" id="IPR011010">
    <property type="entry name" value="DNA_brk_join_enz"/>
</dbReference>
<feature type="domain" description="Core-binding (CB)" evidence="3">
    <location>
        <begin position="77"/>
        <end position="161"/>
    </location>
</feature>
<dbReference type="InterPro" id="IPR010998">
    <property type="entry name" value="Integrase_recombinase_N"/>
</dbReference>
<evidence type="ECO:0000313" key="4">
    <source>
        <dbReference type="EMBL" id="GAJ20435.1"/>
    </source>
</evidence>
<dbReference type="AlphaFoldDB" id="X1W0L9"/>
<dbReference type="Gene3D" id="1.10.150.130">
    <property type="match status" value="1"/>
</dbReference>
<evidence type="ECO:0000256" key="2">
    <source>
        <dbReference type="SAM" id="MobiDB-lite"/>
    </source>
</evidence>
<keyword evidence="1" id="KW-0238">DNA-binding</keyword>
<feature type="non-terminal residue" evidence="4">
    <location>
        <position position="195"/>
    </location>
</feature>
<protein>
    <recommendedName>
        <fullName evidence="3">Core-binding (CB) domain-containing protein</fullName>
    </recommendedName>
</protein>